<dbReference type="EMBL" id="CAFAAY010000020">
    <property type="protein sequence ID" value="CAB4811634.1"/>
    <property type="molecule type" value="Genomic_DNA"/>
</dbReference>
<accession>A0A6J6YTP8</accession>
<name>A0A6J6YTP8_9ZZZZ</name>
<protein>
    <submittedName>
        <fullName evidence="1">Unannotated protein</fullName>
    </submittedName>
</protein>
<sequence length="132" mass="14192">MGLCSVASVAGFVVVNLGQLGHAAAGGAVGARLVVHEFRVCGSFVGERNAEIAGNIACARDRSGDPLVVRDIQVVSDWCRHDRPPCQLSIPFRYLIITSSDFTSYIEFLKHGFASSSGFTNQSRMTPFTLVE</sequence>
<evidence type="ECO:0000313" key="1">
    <source>
        <dbReference type="EMBL" id="CAB4811634.1"/>
    </source>
</evidence>
<gene>
    <name evidence="1" type="ORF">UFOPK3124_00440</name>
</gene>
<organism evidence="1">
    <name type="scientific">freshwater metagenome</name>
    <dbReference type="NCBI Taxonomy" id="449393"/>
    <lineage>
        <taxon>unclassified sequences</taxon>
        <taxon>metagenomes</taxon>
        <taxon>ecological metagenomes</taxon>
    </lineage>
</organism>
<reference evidence="1" key="1">
    <citation type="submission" date="2020-05" db="EMBL/GenBank/DDBJ databases">
        <authorList>
            <person name="Chiriac C."/>
            <person name="Salcher M."/>
            <person name="Ghai R."/>
            <person name="Kavagutti S V."/>
        </authorList>
    </citation>
    <scope>NUCLEOTIDE SEQUENCE</scope>
</reference>
<dbReference type="AlphaFoldDB" id="A0A6J6YTP8"/>
<proteinExistence type="predicted"/>